<dbReference type="FunFam" id="3.40.50.300:FF:000425">
    <property type="entry name" value="Probable ABC transporter, ATP-binding subunit"/>
    <property type="match status" value="1"/>
</dbReference>
<dbReference type="GO" id="GO:0043190">
    <property type="term" value="C:ATP-binding cassette (ABC) transporter complex"/>
    <property type="evidence" value="ECO:0007669"/>
    <property type="project" value="InterPro"/>
</dbReference>
<evidence type="ECO:0000256" key="3">
    <source>
        <dbReference type="ARBA" id="ARBA00022840"/>
    </source>
</evidence>
<dbReference type="InterPro" id="IPR050093">
    <property type="entry name" value="ABC_SmlMolc_Importer"/>
</dbReference>
<reference evidence="7" key="2">
    <citation type="journal article" date="2023" name="PLoS ONE">
        <title>Philodulcilactobacillus myokoensis gen. nov., sp. nov., a fructophilic, acidophilic, and agar-phobic lactic acid bacterium isolated from fermented vegetable extracts.</title>
        <authorList>
            <person name="Kouya T."/>
            <person name="Ishiyama Y."/>
            <person name="Ohashi S."/>
            <person name="Kumakubo R."/>
            <person name="Yamazaki T."/>
            <person name="Otaki T."/>
        </authorList>
    </citation>
    <scope>NUCLEOTIDE SEQUENCE</scope>
    <source>
        <strain evidence="7">WR16-4</strain>
    </source>
</reference>
<accession>A0A9W6ESG0</accession>
<dbReference type="GO" id="GO:0005524">
    <property type="term" value="F:ATP binding"/>
    <property type="evidence" value="ECO:0007669"/>
    <property type="project" value="UniProtKB-KW"/>
</dbReference>
<comment type="caution">
    <text evidence="7">The sequence shown here is derived from an EMBL/GenBank/DDBJ whole genome shotgun (WGS) entry which is preliminary data.</text>
</comment>
<gene>
    <name evidence="7" type="ORF">WR164_04410</name>
</gene>
<dbReference type="AlphaFoldDB" id="A0A9W6ESG0"/>
<dbReference type="InterPro" id="IPR008995">
    <property type="entry name" value="Mo/tungstate-bd_C_term_dom"/>
</dbReference>
<dbReference type="PROSITE" id="PS50893">
    <property type="entry name" value="ABC_TRANSPORTER_2"/>
    <property type="match status" value="1"/>
</dbReference>
<dbReference type="Pfam" id="PF00005">
    <property type="entry name" value="ABC_tran"/>
    <property type="match status" value="1"/>
</dbReference>
<feature type="domain" description="ABC transporter" evidence="6">
    <location>
        <begin position="4"/>
        <end position="235"/>
    </location>
</feature>
<evidence type="ECO:0000313" key="8">
    <source>
        <dbReference type="Proteomes" id="UP001144204"/>
    </source>
</evidence>
<dbReference type="InterPro" id="IPR027417">
    <property type="entry name" value="P-loop_NTPase"/>
</dbReference>
<evidence type="ECO:0000313" key="7">
    <source>
        <dbReference type="EMBL" id="GLB46462.1"/>
    </source>
</evidence>
<keyword evidence="1" id="KW-0813">Transport</keyword>
<dbReference type="SUPFAM" id="SSF50331">
    <property type="entry name" value="MOP-like"/>
    <property type="match status" value="1"/>
</dbReference>
<dbReference type="InterPro" id="IPR003593">
    <property type="entry name" value="AAA+_ATPase"/>
</dbReference>
<evidence type="ECO:0000256" key="2">
    <source>
        <dbReference type="ARBA" id="ARBA00022741"/>
    </source>
</evidence>
<dbReference type="GO" id="GO:0016887">
    <property type="term" value="F:ATP hydrolysis activity"/>
    <property type="evidence" value="ECO:0007669"/>
    <property type="project" value="InterPro"/>
</dbReference>
<dbReference type="SMART" id="SM00382">
    <property type="entry name" value="AAA"/>
    <property type="match status" value="1"/>
</dbReference>
<dbReference type="InterPro" id="IPR017871">
    <property type="entry name" value="ABC_transporter-like_CS"/>
</dbReference>
<dbReference type="Pfam" id="PF08402">
    <property type="entry name" value="TOBE_2"/>
    <property type="match status" value="1"/>
</dbReference>
<sequence>MAEVTIKNLELSYDKKHDVLSDLSMKVKNGELVSILGPSGCGKTTTLRIIAGLLKPDHGNILVDNHDIGRTPVYKRDFGMVFQSYALFPHLTVFSNVAFGLKMRHLSRHEIQNKVKQVLEITNLTNLAKRFPSELSGGQQQRVSLARAIVVNPRVLLMDEPLSNLDAKLRVEMREDIRSIQQKLHITTIFVTHDQQECFAISDHVAVMNHGKFEQIGTPQDIYYHPQTLFVAHFVGYENFFKVEKQIENNEYQVNHQVIHTDFDHSYEPKYLTIRPNEIDLHQHKNNQMNEFNGKVVNFSFLGGSYRYMIQTDLGLLQVDQNDKDKFDVNDSVYVSLNSQLVIPLLK</sequence>
<dbReference type="Proteomes" id="UP001144204">
    <property type="component" value="Unassembled WGS sequence"/>
</dbReference>
<dbReference type="PROSITE" id="PS00211">
    <property type="entry name" value="ABC_TRANSPORTER_1"/>
    <property type="match status" value="1"/>
</dbReference>
<dbReference type="GO" id="GO:0015418">
    <property type="term" value="F:ABC-type quaternary ammonium compound transporting activity"/>
    <property type="evidence" value="ECO:0007669"/>
    <property type="project" value="UniProtKB-EC"/>
</dbReference>
<name>A0A9W6ESG0_9LACO</name>
<dbReference type="RefSeq" id="WP_286135923.1">
    <property type="nucleotide sequence ID" value="NZ_BRPL01000002.1"/>
</dbReference>
<keyword evidence="2" id="KW-0547">Nucleotide-binding</keyword>
<proteinExistence type="predicted"/>
<reference evidence="7" key="1">
    <citation type="submission" date="2022-07" db="EMBL/GenBank/DDBJ databases">
        <authorList>
            <person name="Kouya T."/>
            <person name="Ishiyama Y."/>
        </authorList>
    </citation>
    <scope>NUCLEOTIDE SEQUENCE</scope>
    <source>
        <strain evidence="7">WR16-4</strain>
    </source>
</reference>
<organism evidence="7 8">
    <name type="scientific">Philodulcilactobacillus myokoensis</name>
    <dbReference type="NCBI Taxonomy" id="2929573"/>
    <lineage>
        <taxon>Bacteria</taxon>
        <taxon>Bacillati</taxon>
        <taxon>Bacillota</taxon>
        <taxon>Bacilli</taxon>
        <taxon>Lactobacillales</taxon>
        <taxon>Lactobacillaceae</taxon>
        <taxon>Philodulcilactobacillus</taxon>
    </lineage>
</organism>
<evidence type="ECO:0000256" key="5">
    <source>
        <dbReference type="ARBA" id="ARBA00066388"/>
    </source>
</evidence>
<dbReference type="SUPFAM" id="SSF52540">
    <property type="entry name" value="P-loop containing nucleoside triphosphate hydrolases"/>
    <property type="match status" value="1"/>
</dbReference>
<dbReference type="EMBL" id="BRPL01000002">
    <property type="protein sequence ID" value="GLB46462.1"/>
    <property type="molecule type" value="Genomic_DNA"/>
</dbReference>
<keyword evidence="3 7" id="KW-0067">ATP-binding</keyword>
<keyword evidence="4" id="KW-1278">Translocase</keyword>
<dbReference type="InterPro" id="IPR013611">
    <property type="entry name" value="Transp-assoc_OB_typ2"/>
</dbReference>
<dbReference type="EC" id="7.6.2.9" evidence="5"/>
<dbReference type="Gene3D" id="2.40.50.100">
    <property type="match status" value="1"/>
</dbReference>
<evidence type="ECO:0000256" key="1">
    <source>
        <dbReference type="ARBA" id="ARBA00022448"/>
    </source>
</evidence>
<protein>
    <recommendedName>
        <fullName evidence="5">ABC-type quaternary amine transporter</fullName>
        <ecNumber evidence="5">7.6.2.9</ecNumber>
    </recommendedName>
</protein>
<dbReference type="Gene3D" id="3.40.50.300">
    <property type="entry name" value="P-loop containing nucleotide triphosphate hydrolases"/>
    <property type="match status" value="1"/>
</dbReference>
<keyword evidence="8" id="KW-1185">Reference proteome</keyword>
<evidence type="ECO:0000256" key="4">
    <source>
        <dbReference type="ARBA" id="ARBA00022967"/>
    </source>
</evidence>
<evidence type="ECO:0000259" key="6">
    <source>
        <dbReference type="PROSITE" id="PS50893"/>
    </source>
</evidence>
<dbReference type="PANTHER" id="PTHR42781">
    <property type="entry name" value="SPERMIDINE/PUTRESCINE IMPORT ATP-BINDING PROTEIN POTA"/>
    <property type="match status" value="1"/>
</dbReference>
<dbReference type="InterPro" id="IPR003439">
    <property type="entry name" value="ABC_transporter-like_ATP-bd"/>
</dbReference>
<dbReference type="PANTHER" id="PTHR42781:SF4">
    <property type="entry name" value="SPERMIDINE_PUTRESCINE IMPORT ATP-BINDING PROTEIN POTA"/>
    <property type="match status" value="1"/>
</dbReference>